<evidence type="ECO:0000313" key="1">
    <source>
        <dbReference type="EMBL" id="ARM70993.1"/>
    </source>
</evidence>
<organism evidence="1 2">
    <name type="scientific">Vibrio phage pVco-5</name>
    <dbReference type="NCBI Taxonomy" id="1965485"/>
    <lineage>
        <taxon>Viruses</taxon>
        <taxon>Duplodnaviria</taxon>
        <taxon>Heunggongvirae</taxon>
        <taxon>Uroviricota</taxon>
        <taxon>Caudoviricetes</taxon>
        <taxon>Schitoviridae</taxon>
        <taxon>Vicoquintavirus</taxon>
        <taxon>Vicoquintavirus Pvco5</taxon>
    </lineage>
</organism>
<name>A0A1W6JUM9_9CAUD</name>
<reference evidence="1 2" key="1">
    <citation type="submission" date="2017-02" db="EMBL/GenBank/DDBJ databases">
        <title>Comeplete genome sequence of Bacteriophage pVco-5, that infects Vibrio corallilyticus.</title>
        <authorList>
            <person name="Kim H.J."/>
            <person name="Park S.C."/>
        </authorList>
    </citation>
    <scope>NUCLEOTIDE SEQUENCE [LARGE SCALE GENOMIC DNA]</scope>
</reference>
<sequence length="51" mass="6101">MTLIKPFRKLNPNNSKTRSLRYVEMTNAYLIIQDKKSMAFRYETNQITNSM</sequence>
<dbReference type="EMBL" id="KY612839">
    <property type="protein sequence ID" value="ARM70993.1"/>
    <property type="molecule type" value="Genomic_DNA"/>
</dbReference>
<dbReference type="Proteomes" id="UP000225564">
    <property type="component" value="Segment"/>
</dbReference>
<accession>A0A1W6JUM9</accession>
<evidence type="ECO:0000313" key="2">
    <source>
        <dbReference type="Proteomes" id="UP000225564"/>
    </source>
</evidence>
<protein>
    <submittedName>
        <fullName evidence="1">Uncharacterized protein</fullName>
    </submittedName>
</protein>
<proteinExistence type="predicted"/>
<keyword evidence="2" id="KW-1185">Reference proteome</keyword>
<gene>
    <name evidence="1" type="ORF">pVco5_005</name>
</gene>